<accession>A0AAV6I5S3</accession>
<sequence length="107" mass="11908">MGSCTLEIGCSHEASFLTRVMFSVMAWAKEIPRPYFLPLSFFLSLFGIKSYSNVVSQDLLNLSLKEMKCLGGLPIAEGSRLVAQFTNCRLLPLFTTSGAKRIIGYYN</sequence>
<dbReference type="AlphaFoldDB" id="A0AAV6I5S3"/>
<dbReference type="EMBL" id="JACTNZ010000011">
    <property type="protein sequence ID" value="KAG5524018.1"/>
    <property type="molecule type" value="Genomic_DNA"/>
</dbReference>
<organism evidence="1 2">
    <name type="scientific">Rhododendron griersonianum</name>
    <dbReference type="NCBI Taxonomy" id="479676"/>
    <lineage>
        <taxon>Eukaryota</taxon>
        <taxon>Viridiplantae</taxon>
        <taxon>Streptophyta</taxon>
        <taxon>Embryophyta</taxon>
        <taxon>Tracheophyta</taxon>
        <taxon>Spermatophyta</taxon>
        <taxon>Magnoliopsida</taxon>
        <taxon>eudicotyledons</taxon>
        <taxon>Gunneridae</taxon>
        <taxon>Pentapetalae</taxon>
        <taxon>asterids</taxon>
        <taxon>Ericales</taxon>
        <taxon>Ericaceae</taxon>
        <taxon>Ericoideae</taxon>
        <taxon>Rhodoreae</taxon>
        <taxon>Rhododendron</taxon>
    </lineage>
</organism>
<comment type="caution">
    <text evidence="1">The sequence shown here is derived from an EMBL/GenBank/DDBJ whole genome shotgun (WGS) entry which is preliminary data.</text>
</comment>
<name>A0AAV6I5S3_9ERIC</name>
<proteinExistence type="predicted"/>
<keyword evidence="2" id="KW-1185">Reference proteome</keyword>
<evidence type="ECO:0000313" key="2">
    <source>
        <dbReference type="Proteomes" id="UP000823749"/>
    </source>
</evidence>
<evidence type="ECO:0000313" key="1">
    <source>
        <dbReference type="EMBL" id="KAG5524018.1"/>
    </source>
</evidence>
<protein>
    <submittedName>
        <fullName evidence="1">Uncharacterized protein</fullName>
    </submittedName>
</protein>
<dbReference type="Proteomes" id="UP000823749">
    <property type="component" value="Chromosome 11"/>
</dbReference>
<reference evidence="1" key="1">
    <citation type="submission" date="2020-08" db="EMBL/GenBank/DDBJ databases">
        <title>Plant Genome Project.</title>
        <authorList>
            <person name="Zhang R.-G."/>
        </authorList>
    </citation>
    <scope>NUCLEOTIDE SEQUENCE</scope>
    <source>
        <strain evidence="1">WSP0</strain>
        <tissue evidence="1">Leaf</tissue>
    </source>
</reference>
<gene>
    <name evidence="1" type="ORF">RHGRI_030877</name>
</gene>